<accession>A0A8C4W3J0</accession>
<dbReference type="GeneTree" id="ENSGT01000000220486"/>
<sequence length="101" mass="11692">MVSSVLWYYSTLAKRQAMDLWLQTKALPETVLCIRMINVTIFAVHHLVKKKNGKCKECKKSDSLRLLRFFTFFTQEICSTQCLLFSLLSCKALRHSGIDIC</sequence>
<name>A0A8C4W3J0_9SAUR</name>
<reference evidence="1" key="1">
    <citation type="submission" date="2019-06" db="EMBL/GenBank/DDBJ databases">
        <title>G10K-VGP Goodes thornscrub tortoise genome, primary haplotype.</title>
        <authorList>
            <person name="Murphy B."/>
            <person name="Edwards T."/>
            <person name="Rhie A."/>
            <person name="Koren S."/>
            <person name="Phillippy A."/>
            <person name="Fedrigo O."/>
            <person name="Haase B."/>
            <person name="Mountcastle J."/>
            <person name="Lewin H."/>
            <person name="Damas J."/>
            <person name="Howe K."/>
            <person name="Formenti G."/>
            <person name="Myers G."/>
            <person name="Durbin R."/>
            <person name="Jarvis E.D."/>
        </authorList>
    </citation>
    <scope>NUCLEOTIDE SEQUENCE [LARGE SCALE GENOMIC DNA]</scope>
</reference>
<protein>
    <submittedName>
        <fullName evidence="1">Uncharacterized protein</fullName>
    </submittedName>
</protein>
<reference evidence="1" key="2">
    <citation type="submission" date="2025-08" db="UniProtKB">
        <authorList>
            <consortium name="Ensembl"/>
        </authorList>
    </citation>
    <scope>IDENTIFICATION</scope>
</reference>
<proteinExistence type="predicted"/>
<dbReference type="AlphaFoldDB" id="A0A8C4W3J0"/>
<evidence type="ECO:0000313" key="1">
    <source>
        <dbReference type="Ensembl" id="ENSGEVP00005010208.1"/>
    </source>
</evidence>
<organism evidence="1 2">
    <name type="scientific">Gopherus evgoodei</name>
    <name type="common">Goodes thornscrub tortoise</name>
    <dbReference type="NCBI Taxonomy" id="1825980"/>
    <lineage>
        <taxon>Eukaryota</taxon>
        <taxon>Metazoa</taxon>
        <taxon>Chordata</taxon>
        <taxon>Craniata</taxon>
        <taxon>Vertebrata</taxon>
        <taxon>Euteleostomi</taxon>
        <taxon>Archelosauria</taxon>
        <taxon>Testudinata</taxon>
        <taxon>Testudines</taxon>
        <taxon>Cryptodira</taxon>
        <taxon>Durocryptodira</taxon>
        <taxon>Testudinoidea</taxon>
        <taxon>Testudinidae</taxon>
        <taxon>Gopherus</taxon>
    </lineage>
</organism>
<dbReference type="Ensembl" id="ENSGEVT00005010703.1">
    <property type="protein sequence ID" value="ENSGEVP00005010208.1"/>
    <property type="gene ID" value="ENSGEVG00005007245.1"/>
</dbReference>
<evidence type="ECO:0000313" key="2">
    <source>
        <dbReference type="Proteomes" id="UP000694390"/>
    </source>
</evidence>
<reference evidence="1" key="3">
    <citation type="submission" date="2025-09" db="UniProtKB">
        <authorList>
            <consortium name="Ensembl"/>
        </authorList>
    </citation>
    <scope>IDENTIFICATION</scope>
</reference>
<dbReference type="Proteomes" id="UP000694390">
    <property type="component" value="Chromosome 2"/>
</dbReference>
<dbReference type="OrthoDB" id="9294935at2759"/>
<keyword evidence="2" id="KW-1185">Reference proteome</keyword>